<dbReference type="InterPro" id="IPR036612">
    <property type="entry name" value="KH_dom_type_1_sf"/>
</dbReference>
<dbReference type="InterPro" id="IPR004088">
    <property type="entry name" value="KH_dom_type_1"/>
</dbReference>
<proteinExistence type="predicted"/>
<feature type="domain" description="K Homology" evidence="3">
    <location>
        <begin position="49"/>
        <end position="75"/>
    </location>
</feature>
<feature type="region of interest" description="Disordered" evidence="2">
    <location>
        <begin position="1"/>
        <end position="48"/>
    </location>
</feature>
<dbReference type="EMBL" id="CVQI01037234">
    <property type="protein sequence ID" value="CRK48046.1"/>
    <property type="molecule type" value="Genomic_DNA"/>
</dbReference>
<evidence type="ECO:0000256" key="2">
    <source>
        <dbReference type="SAM" id="MobiDB-lite"/>
    </source>
</evidence>
<evidence type="ECO:0000313" key="5">
    <source>
        <dbReference type="Proteomes" id="UP000045706"/>
    </source>
</evidence>
<dbReference type="AlphaFoldDB" id="A0A0G4NNY2"/>
<evidence type="ECO:0000259" key="3">
    <source>
        <dbReference type="Pfam" id="PF00013"/>
    </source>
</evidence>
<sequence length="75" mass="7847">MAKEAILEIVDSDSRGDGQPVPPKRGPRQEIARDGPSGGGGGHDKINDTIHVPSEAVGMIIGKGGETIREMQNNT</sequence>
<keyword evidence="1" id="KW-0694">RNA-binding</keyword>
<reference evidence="5" key="1">
    <citation type="submission" date="2015-05" db="EMBL/GenBank/DDBJ databases">
        <authorList>
            <person name="Fogelqvist Johan"/>
        </authorList>
    </citation>
    <scope>NUCLEOTIDE SEQUENCE [LARGE SCALE GENOMIC DNA]</scope>
</reference>
<protein>
    <recommendedName>
        <fullName evidence="3">K Homology domain-containing protein</fullName>
    </recommendedName>
</protein>
<dbReference type="Gene3D" id="3.30.310.210">
    <property type="match status" value="1"/>
</dbReference>
<accession>A0A0G4NNY2</accession>
<organism evidence="4 5">
    <name type="scientific">Verticillium longisporum</name>
    <name type="common">Verticillium dahliae var. longisporum</name>
    <dbReference type="NCBI Taxonomy" id="100787"/>
    <lineage>
        <taxon>Eukaryota</taxon>
        <taxon>Fungi</taxon>
        <taxon>Dikarya</taxon>
        <taxon>Ascomycota</taxon>
        <taxon>Pezizomycotina</taxon>
        <taxon>Sordariomycetes</taxon>
        <taxon>Hypocreomycetidae</taxon>
        <taxon>Glomerellales</taxon>
        <taxon>Plectosphaerellaceae</taxon>
        <taxon>Verticillium</taxon>
    </lineage>
</organism>
<name>A0A0G4NNY2_VERLO</name>
<dbReference type="SUPFAM" id="SSF54791">
    <property type="entry name" value="Eukaryotic type KH-domain (KH-domain type I)"/>
    <property type="match status" value="1"/>
</dbReference>
<dbReference type="GO" id="GO:0003723">
    <property type="term" value="F:RNA binding"/>
    <property type="evidence" value="ECO:0007669"/>
    <property type="project" value="UniProtKB-UniRule"/>
</dbReference>
<feature type="compositionally biased region" description="Basic and acidic residues" evidence="2">
    <location>
        <begin position="1"/>
        <end position="16"/>
    </location>
</feature>
<feature type="non-terminal residue" evidence="4">
    <location>
        <position position="75"/>
    </location>
</feature>
<dbReference type="PROSITE" id="PS50084">
    <property type="entry name" value="KH_TYPE_1"/>
    <property type="match status" value="1"/>
</dbReference>
<evidence type="ECO:0000313" key="4">
    <source>
        <dbReference type="EMBL" id="CRK48046.1"/>
    </source>
</evidence>
<dbReference type="Pfam" id="PF00013">
    <property type="entry name" value="KH_1"/>
    <property type="match status" value="1"/>
</dbReference>
<dbReference type="Proteomes" id="UP000045706">
    <property type="component" value="Unassembled WGS sequence"/>
</dbReference>
<evidence type="ECO:0000256" key="1">
    <source>
        <dbReference type="PROSITE-ProRule" id="PRU00117"/>
    </source>
</evidence>
<gene>
    <name evidence="4" type="ORF">BN1723_020476</name>
</gene>